<gene>
    <name evidence="3 5" type="primary">murQ</name>
    <name evidence="5" type="ORF">OJF2_66770</name>
</gene>
<dbReference type="RefSeq" id="WP_148597559.1">
    <property type="nucleotide sequence ID" value="NZ_CP042997.1"/>
</dbReference>
<dbReference type="GO" id="GO:0097173">
    <property type="term" value="P:N-acetylmuramic acid catabolic process"/>
    <property type="evidence" value="ECO:0007669"/>
    <property type="project" value="UniProtKB-UniPathway"/>
</dbReference>
<dbReference type="GO" id="GO:0016803">
    <property type="term" value="F:ether hydrolase activity"/>
    <property type="evidence" value="ECO:0007669"/>
    <property type="project" value="TreeGrafter"/>
</dbReference>
<dbReference type="Pfam" id="PF22645">
    <property type="entry name" value="GKRP_SIS_N"/>
    <property type="match status" value="1"/>
</dbReference>
<name>A0A5B9WCW7_9BACT</name>
<organism evidence="5 6">
    <name type="scientific">Aquisphaera giovannonii</name>
    <dbReference type="NCBI Taxonomy" id="406548"/>
    <lineage>
        <taxon>Bacteria</taxon>
        <taxon>Pseudomonadati</taxon>
        <taxon>Planctomycetota</taxon>
        <taxon>Planctomycetia</taxon>
        <taxon>Isosphaerales</taxon>
        <taxon>Isosphaeraceae</taxon>
        <taxon>Aquisphaera</taxon>
    </lineage>
</organism>
<dbReference type="Gene3D" id="3.40.50.10490">
    <property type="entry name" value="Glucose-6-phosphate isomerase like protein, domain 1"/>
    <property type="match status" value="1"/>
</dbReference>
<protein>
    <recommendedName>
        <fullName evidence="3">N-acetylmuramic acid 6-phosphate etherase</fullName>
        <shortName evidence="3">MurNAc-6-P etherase</shortName>
        <ecNumber evidence="3">4.2.1.126</ecNumber>
    </recommendedName>
    <alternativeName>
        <fullName evidence="3">N-acetylmuramic acid 6-phosphate hydrolase</fullName>
    </alternativeName>
    <alternativeName>
        <fullName evidence="3">N-acetylmuramic acid 6-phosphate lyase</fullName>
    </alternativeName>
</protein>
<dbReference type="InterPro" id="IPR001347">
    <property type="entry name" value="SIS_dom"/>
</dbReference>
<dbReference type="KEGG" id="agv:OJF2_66770"/>
<dbReference type="EMBL" id="CP042997">
    <property type="protein sequence ID" value="QEH38079.1"/>
    <property type="molecule type" value="Genomic_DNA"/>
</dbReference>
<dbReference type="SUPFAM" id="SSF53697">
    <property type="entry name" value="SIS domain"/>
    <property type="match status" value="1"/>
</dbReference>
<evidence type="ECO:0000313" key="6">
    <source>
        <dbReference type="Proteomes" id="UP000324233"/>
    </source>
</evidence>
<dbReference type="NCBIfam" id="NF009222">
    <property type="entry name" value="PRK12570.1"/>
    <property type="match status" value="1"/>
</dbReference>
<dbReference type="FunFam" id="3.40.50.10490:FF:000014">
    <property type="entry name" value="N-acetylmuramic acid 6-phosphate etherase"/>
    <property type="match status" value="1"/>
</dbReference>
<dbReference type="GO" id="GO:0016835">
    <property type="term" value="F:carbon-oxygen lyase activity"/>
    <property type="evidence" value="ECO:0007669"/>
    <property type="project" value="UniProtKB-UniRule"/>
</dbReference>
<dbReference type="PANTHER" id="PTHR10088">
    <property type="entry name" value="GLUCOKINASE REGULATORY PROTEIN"/>
    <property type="match status" value="1"/>
</dbReference>
<dbReference type="OrthoDB" id="9813395at2"/>
<comment type="pathway">
    <text evidence="3">Amino-sugar metabolism; N-acetylmuramate degradation.</text>
</comment>
<comment type="similarity">
    <text evidence="3">Belongs to the GCKR-like family. MurNAc-6-P etherase subfamily.</text>
</comment>
<keyword evidence="2 3" id="KW-0119">Carbohydrate metabolism</keyword>
<dbReference type="InterPro" id="IPR040190">
    <property type="entry name" value="MURQ/GCKR"/>
</dbReference>
<dbReference type="NCBIfam" id="TIGR00274">
    <property type="entry name" value="N-acetylmuramic acid 6-phosphate etherase"/>
    <property type="match status" value="1"/>
</dbReference>
<dbReference type="InterPro" id="IPR046348">
    <property type="entry name" value="SIS_dom_sf"/>
</dbReference>
<evidence type="ECO:0000256" key="3">
    <source>
        <dbReference type="HAMAP-Rule" id="MF_00068"/>
    </source>
</evidence>
<evidence type="ECO:0000313" key="5">
    <source>
        <dbReference type="EMBL" id="QEH38079.1"/>
    </source>
</evidence>
<dbReference type="InterPro" id="IPR005488">
    <property type="entry name" value="Etherase_MurQ"/>
</dbReference>
<evidence type="ECO:0000256" key="1">
    <source>
        <dbReference type="ARBA" id="ARBA00023239"/>
    </source>
</evidence>
<dbReference type="CDD" id="cd05007">
    <property type="entry name" value="SIS_Etherase"/>
    <property type="match status" value="1"/>
</dbReference>
<dbReference type="EC" id="4.2.1.126" evidence="3"/>
<dbReference type="GO" id="GO:0097367">
    <property type="term" value="F:carbohydrate derivative binding"/>
    <property type="evidence" value="ECO:0007669"/>
    <property type="project" value="InterPro"/>
</dbReference>
<dbReference type="HAMAP" id="MF_00068">
    <property type="entry name" value="MurQ"/>
    <property type="match status" value="1"/>
</dbReference>
<sequence>MALEDTLLTESRNPRSEAIDTLDALGIVTLMNDEDMAAVRAVGAEAAAIAKAVDWAADRFRRGGRLIYVGAGTSGRLGVLDASECPPTFGTPPGMVVGLIAGGPAALTRAIEGAEDRPEQGAADVAGLDVGDRDLVVGIATSGRTPYVLGAVREARSRNAATVGIACNRPSLLGREVDLEIAPIVGPEVIAGSTRLKAGTVTKLILNTITTGAMVRIGKTLGNRMIDLQPANEKLRIRSRRMLRELAGIDDARAAEILDGCGGKLKPALVAALAEVPPDEAIALLDAHGGKVREAVIARTGVDPR</sequence>
<dbReference type="InterPro" id="IPR005486">
    <property type="entry name" value="Glucokinase_regulatory_CS"/>
</dbReference>
<comment type="function">
    <text evidence="3">Specifically catalyzes the cleavage of the D-lactyl ether substituent of MurNAc 6-phosphate, producing GlcNAc 6-phosphate and D-lactate.</text>
</comment>
<dbReference type="UniPathway" id="UPA00342"/>
<dbReference type="PROSITE" id="PS01272">
    <property type="entry name" value="GCKR"/>
    <property type="match status" value="1"/>
</dbReference>
<dbReference type="Gene3D" id="1.10.8.1080">
    <property type="match status" value="1"/>
</dbReference>
<dbReference type="PANTHER" id="PTHR10088:SF4">
    <property type="entry name" value="GLUCOKINASE REGULATORY PROTEIN"/>
    <property type="match status" value="1"/>
</dbReference>
<evidence type="ECO:0000259" key="4">
    <source>
        <dbReference type="PROSITE" id="PS51464"/>
    </source>
</evidence>
<dbReference type="Proteomes" id="UP000324233">
    <property type="component" value="Chromosome"/>
</dbReference>
<reference evidence="5 6" key="1">
    <citation type="submission" date="2019-08" db="EMBL/GenBank/DDBJ databases">
        <title>Deep-cultivation of Planctomycetes and their phenomic and genomic characterization uncovers novel biology.</title>
        <authorList>
            <person name="Wiegand S."/>
            <person name="Jogler M."/>
            <person name="Boedeker C."/>
            <person name="Pinto D."/>
            <person name="Vollmers J."/>
            <person name="Rivas-Marin E."/>
            <person name="Kohn T."/>
            <person name="Peeters S.H."/>
            <person name="Heuer A."/>
            <person name="Rast P."/>
            <person name="Oberbeckmann S."/>
            <person name="Bunk B."/>
            <person name="Jeske O."/>
            <person name="Meyerdierks A."/>
            <person name="Storesund J.E."/>
            <person name="Kallscheuer N."/>
            <person name="Luecker S."/>
            <person name="Lage O.M."/>
            <person name="Pohl T."/>
            <person name="Merkel B.J."/>
            <person name="Hornburger P."/>
            <person name="Mueller R.-W."/>
            <person name="Bruemmer F."/>
            <person name="Labrenz M."/>
            <person name="Spormann A.M."/>
            <person name="Op den Camp H."/>
            <person name="Overmann J."/>
            <person name="Amann R."/>
            <person name="Jetten M.S.M."/>
            <person name="Mascher T."/>
            <person name="Medema M.H."/>
            <person name="Devos D.P."/>
            <person name="Kaster A.-K."/>
            <person name="Ovreas L."/>
            <person name="Rohde M."/>
            <person name="Galperin M.Y."/>
            <person name="Jogler C."/>
        </authorList>
    </citation>
    <scope>NUCLEOTIDE SEQUENCE [LARGE SCALE GENOMIC DNA]</scope>
    <source>
        <strain evidence="5 6">OJF2</strain>
    </source>
</reference>
<feature type="active site" evidence="3">
    <location>
        <position position="115"/>
    </location>
</feature>
<comment type="subunit">
    <text evidence="3">Homodimer.</text>
</comment>
<dbReference type="NCBIfam" id="NF003915">
    <property type="entry name" value="PRK05441.1"/>
    <property type="match status" value="1"/>
</dbReference>
<feature type="active site" description="Proton donor" evidence="3">
    <location>
        <position position="84"/>
    </location>
</feature>
<accession>A0A5B9WCW7</accession>
<keyword evidence="1 3" id="KW-0456">Lyase</keyword>
<dbReference type="AlphaFoldDB" id="A0A5B9WCW7"/>
<dbReference type="GO" id="GO:0046348">
    <property type="term" value="P:amino sugar catabolic process"/>
    <property type="evidence" value="ECO:0007669"/>
    <property type="project" value="InterPro"/>
</dbReference>
<comment type="catalytic activity">
    <reaction evidence="3">
        <text>N-acetyl-D-muramate 6-phosphate + H2O = N-acetyl-D-glucosamine 6-phosphate + (R)-lactate</text>
        <dbReference type="Rhea" id="RHEA:26410"/>
        <dbReference type="ChEBI" id="CHEBI:15377"/>
        <dbReference type="ChEBI" id="CHEBI:16004"/>
        <dbReference type="ChEBI" id="CHEBI:57513"/>
        <dbReference type="ChEBI" id="CHEBI:58722"/>
        <dbReference type="EC" id="4.2.1.126"/>
    </reaction>
</comment>
<comment type="miscellaneous">
    <text evidence="3">A lyase-type mechanism (elimination/hydration) is suggested for the cleavage of the lactyl ether bond of MurNAc 6-phosphate, with the formation of an alpha,beta-unsaturated aldehyde intermediate with (E)-stereochemistry, followed by the syn addition of water to give product.</text>
</comment>
<feature type="domain" description="SIS" evidence="4">
    <location>
        <begin position="56"/>
        <end position="219"/>
    </location>
</feature>
<dbReference type="PROSITE" id="PS51464">
    <property type="entry name" value="SIS"/>
    <property type="match status" value="1"/>
</dbReference>
<proteinExistence type="inferred from homology"/>
<dbReference type="GO" id="GO:0009254">
    <property type="term" value="P:peptidoglycan turnover"/>
    <property type="evidence" value="ECO:0007669"/>
    <property type="project" value="TreeGrafter"/>
</dbReference>
<keyword evidence="6" id="KW-1185">Reference proteome</keyword>
<evidence type="ECO:0000256" key="2">
    <source>
        <dbReference type="ARBA" id="ARBA00023277"/>
    </source>
</evidence>